<keyword evidence="2" id="KW-0288">FMN</keyword>
<dbReference type="PANTHER" id="PTHR42847:SF4">
    <property type="entry name" value="ALKANESULFONATE MONOOXYGENASE-RELATED"/>
    <property type="match status" value="1"/>
</dbReference>
<name>A0A0S4QND9_9ACTN</name>
<dbReference type="SUPFAM" id="SSF51679">
    <property type="entry name" value="Bacterial luciferase-like"/>
    <property type="match status" value="1"/>
</dbReference>
<feature type="domain" description="Luciferase-like" evidence="5">
    <location>
        <begin position="1"/>
        <end position="227"/>
    </location>
</feature>
<dbReference type="PANTHER" id="PTHR42847">
    <property type="entry name" value="ALKANESULFONATE MONOOXYGENASE"/>
    <property type="match status" value="1"/>
</dbReference>
<evidence type="ECO:0000313" key="6">
    <source>
        <dbReference type="EMBL" id="CUU56729.1"/>
    </source>
</evidence>
<dbReference type="InterPro" id="IPR019921">
    <property type="entry name" value="Lucif-like_OxRdtase_Rv2161c"/>
</dbReference>
<dbReference type="Proteomes" id="UP000198802">
    <property type="component" value="Unassembled WGS sequence"/>
</dbReference>
<keyword evidence="3" id="KW-0560">Oxidoreductase</keyword>
<dbReference type="GO" id="GO:0046306">
    <property type="term" value="P:alkanesulfonate catabolic process"/>
    <property type="evidence" value="ECO:0007669"/>
    <property type="project" value="TreeGrafter"/>
</dbReference>
<evidence type="ECO:0000259" key="5">
    <source>
        <dbReference type="Pfam" id="PF00296"/>
    </source>
</evidence>
<dbReference type="RefSeq" id="WP_091277435.1">
    <property type="nucleotide sequence ID" value="NZ_FAOZ01000008.1"/>
</dbReference>
<evidence type="ECO:0000256" key="2">
    <source>
        <dbReference type="ARBA" id="ARBA00022643"/>
    </source>
</evidence>
<dbReference type="NCBIfam" id="TIGR03619">
    <property type="entry name" value="F420_Rv2161c"/>
    <property type="match status" value="1"/>
</dbReference>
<keyword evidence="1" id="KW-0285">Flavoprotein</keyword>
<dbReference type="InterPro" id="IPR050172">
    <property type="entry name" value="SsuD_RutA_monooxygenase"/>
</dbReference>
<dbReference type="AlphaFoldDB" id="A0A0S4QND9"/>
<dbReference type="EMBL" id="FAOZ01000008">
    <property type="protein sequence ID" value="CUU56729.1"/>
    <property type="molecule type" value="Genomic_DNA"/>
</dbReference>
<dbReference type="InterPro" id="IPR011251">
    <property type="entry name" value="Luciferase-like_dom"/>
</dbReference>
<sequence length="315" mass="34299">MKFDVILPGTSHLPDMYPWARHLSPREIRQMLTVLDTLGFASVSVSEHLGMPDAEVGRLGPYWQDALTVLAFIAAATERIRLDTAVLVLPYHHPLRLAKALATIDVLSGGRLGVSVGVGHAEAEFTALGVPFAERGAIADEILAALDALWTSDPPHHQGKRFAIEGLAIEPRPTQKPRPPIRVGGNSLPALRRAARYDGWQPNPVGFEATGIPPLLDYIRAQPDFAGKEQTFDVNWLKPPAGVEPAGGFTAAGPGERRAYRERLLEAYTEQYPALGITRTSVEQPRGVDSLAEYLDFLRWFAAEIIPAVPGRGAE</sequence>
<protein>
    <submittedName>
        <fullName evidence="6">Probable F420-dependent oxidoreductase, Rv2161c family</fullName>
    </submittedName>
</protein>
<dbReference type="GO" id="GO:0008726">
    <property type="term" value="F:alkanesulfonate monooxygenase activity"/>
    <property type="evidence" value="ECO:0007669"/>
    <property type="project" value="TreeGrafter"/>
</dbReference>
<dbReference type="InterPro" id="IPR036661">
    <property type="entry name" value="Luciferase-like_sf"/>
</dbReference>
<dbReference type="Gene3D" id="3.20.20.30">
    <property type="entry name" value="Luciferase-like domain"/>
    <property type="match status" value="1"/>
</dbReference>
<reference evidence="7" key="1">
    <citation type="submission" date="2015-11" db="EMBL/GenBank/DDBJ databases">
        <authorList>
            <person name="Varghese N."/>
        </authorList>
    </citation>
    <scope>NUCLEOTIDE SEQUENCE [LARGE SCALE GENOMIC DNA]</scope>
    <source>
        <strain evidence="7">DSM 45899</strain>
    </source>
</reference>
<accession>A0A0S4QND9</accession>
<dbReference type="Pfam" id="PF00296">
    <property type="entry name" value="Bac_luciferase"/>
    <property type="match status" value="1"/>
</dbReference>
<evidence type="ECO:0000256" key="1">
    <source>
        <dbReference type="ARBA" id="ARBA00022630"/>
    </source>
</evidence>
<keyword evidence="7" id="KW-1185">Reference proteome</keyword>
<proteinExistence type="predicted"/>
<evidence type="ECO:0000313" key="7">
    <source>
        <dbReference type="Proteomes" id="UP000198802"/>
    </source>
</evidence>
<gene>
    <name evidence="6" type="ORF">Ga0074812_108257</name>
</gene>
<evidence type="ECO:0000256" key="4">
    <source>
        <dbReference type="ARBA" id="ARBA00023033"/>
    </source>
</evidence>
<keyword evidence="4" id="KW-0503">Monooxygenase</keyword>
<evidence type="ECO:0000256" key="3">
    <source>
        <dbReference type="ARBA" id="ARBA00023002"/>
    </source>
</evidence>
<organism evidence="6 7">
    <name type="scientific">Parafrankia irregularis</name>
    <dbReference type="NCBI Taxonomy" id="795642"/>
    <lineage>
        <taxon>Bacteria</taxon>
        <taxon>Bacillati</taxon>
        <taxon>Actinomycetota</taxon>
        <taxon>Actinomycetes</taxon>
        <taxon>Frankiales</taxon>
        <taxon>Frankiaceae</taxon>
        <taxon>Parafrankia</taxon>
    </lineage>
</organism>